<dbReference type="SUPFAM" id="SSF52540">
    <property type="entry name" value="P-loop containing nucleoside triphosphate hydrolases"/>
    <property type="match status" value="1"/>
</dbReference>
<evidence type="ECO:0000256" key="1">
    <source>
        <dbReference type="ARBA" id="ARBA00022741"/>
    </source>
</evidence>
<dbReference type="AlphaFoldDB" id="A0A5C4VAR8"/>
<protein>
    <submittedName>
        <fullName evidence="8">Helicase</fullName>
    </submittedName>
</protein>
<evidence type="ECO:0000256" key="2">
    <source>
        <dbReference type="ARBA" id="ARBA00022801"/>
    </source>
</evidence>
<dbReference type="Proteomes" id="UP000311713">
    <property type="component" value="Unassembled WGS sequence"/>
</dbReference>
<reference evidence="8 9" key="1">
    <citation type="submission" date="2019-06" db="EMBL/GenBank/DDBJ databases">
        <title>Draft genome of Streptomyces sedi sp. JCM16909.</title>
        <authorList>
            <person name="Klykleung N."/>
            <person name="Tanasupawat S."/>
            <person name="Kudo T."/>
            <person name="Yuki M."/>
            <person name="Ohkuma M."/>
        </authorList>
    </citation>
    <scope>NUCLEOTIDE SEQUENCE [LARGE SCALE GENOMIC DNA]</scope>
    <source>
        <strain evidence="8 9">JCM 16909</strain>
    </source>
</reference>
<sequence>MAAGLARLDSVESGLCFGRLDLADDTDTGPSATGGPRATERPAVTERPAATEKPAGTTEHGSGRPTTGETATESTRAGERRYIGRLGLRADDGEFTPLLIDWRAPAARPFYVATALHPDRVRGRRHIRSRGRRVTGVWDEDFSSGASEVNGDAALLEALTAARTGRMSDIVPTIQAEQDEVIRAHHAGVLVVQGGPGTGKTAVALHRAAYLLYTRRERLARSAVLVVGPNPTFLSYIGDVLPSLGETGVLLATVDQLFPGVTARRAESPAGALTKGRLAMAEVLAAAVADRGRPPAEDHVILVDRRPMTVPAALCTRIAERVRDTGLRHNEAAPLFRKLLVEALAERVAARYGRDVFDGEPLLTEADLDGIRAELAEDADVTALADALWPTLTPTALLAGLYASEERLAAAAPALSAAERATLHRPEAPAAWTASDVPLLDEAAELLGPVPPGAPDPAEAERAEEVRLAREALEVAYGSREAQSENADEAEELAAWDVVDAETLAERQAEADTRSAALRAAADRTWAFGHVVVDEAQELSPMAWRLLMRRCPARSMTLVGDIAQTGDPLGAPSWEAVLAPHVGERWRLAELSVNYRLPAEIAEVAAGVLTRIDPARRAPRAVRSSGERPWWRRAEDATPAGLAARGAALAAAERAALPEGRVALLVPRSLLPAARRAVGALADGGDVVVLDPATAKGLEFDVVLVVDPERVVAESPRGLNDLYVALTRPTHRLGLLHPTPPGAPPTPPAGLTGLTEARDGDGG</sequence>
<dbReference type="InterPro" id="IPR000212">
    <property type="entry name" value="DNA_helicase_UvrD/REP"/>
</dbReference>
<evidence type="ECO:0000256" key="4">
    <source>
        <dbReference type="ARBA" id="ARBA00022840"/>
    </source>
</evidence>
<accession>A0A5C4VAR8</accession>
<dbReference type="GO" id="GO:0005829">
    <property type="term" value="C:cytosol"/>
    <property type="evidence" value="ECO:0007669"/>
    <property type="project" value="TreeGrafter"/>
</dbReference>
<dbReference type="GO" id="GO:0005524">
    <property type="term" value="F:ATP binding"/>
    <property type="evidence" value="ECO:0007669"/>
    <property type="project" value="UniProtKB-UniRule"/>
</dbReference>
<dbReference type="GO" id="GO:0016787">
    <property type="term" value="F:hydrolase activity"/>
    <property type="evidence" value="ECO:0007669"/>
    <property type="project" value="UniProtKB-UniRule"/>
</dbReference>
<feature type="region of interest" description="Disordered" evidence="6">
    <location>
        <begin position="20"/>
        <end position="79"/>
    </location>
</feature>
<feature type="domain" description="UvrD-like helicase ATP-binding" evidence="7">
    <location>
        <begin position="173"/>
        <end position="598"/>
    </location>
</feature>
<keyword evidence="3 5" id="KW-0347">Helicase</keyword>
<dbReference type="GO" id="GO:0043138">
    <property type="term" value="F:3'-5' DNA helicase activity"/>
    <property type="evidence" value="ECO:0007669"/>
    <property type="project" value="TreeGrafter"/>
</dbReference>
<keyword evidence="2 5" id="KW-0378">Hydrolase</keyword>
<dbReference type="PANTHER" id="PTHR11070">
    <property type="entry name" value="UVRD / RECB / PCRA DNA HELICASE FAMILY MEMBER"/>
    <property type="match status" value="1"/>
</dbReference>
<evidence type="ECO:0000259" key="7">
    <source>
        <dbReference type="PROSITE" id="PS51198"/>
    </source>
</evidence>
<proteinExistence type="predicted"/>
<keyword evidence="9" id="KW-1185">Reference proteome</keyword>
<evidence type="ECO:0000313" key="8">
    <source>
        <dbReference type="EMBL" id="TNM33018.1"/>
    </source>
</evidence>
<dbReference type="GO" id="GO:0003677">
    <property type="term" value="F:DNA binding"/>
    <property type="evidence" value="ECO:0007669"/>
    <property type="project" value="InterPro"/>
</dbReference>
<keyword evidence="1 5" id="KW-0547">Nucleotide-binding</keyword>
<dbReference type="PANTHER" id="PTHR11070:SF45">
    <property type="entry name" value="DNA 3'-5' HELICASE"/>
    <property type="match status" value="1"/>
</dbReference>
<dbReference type="PROSITE" id="PS51198">
    <property type="entry name" value="UVRD_HELICASE_ATP_BIND"/>
    <property type="match status" value="1"/>
</dbReference>
<gene>
    <name evidence="8" type="ORF">FH715_06515</name>
</gene>
<dbReference type="EMBL" id="VDGT01000003">
    <property type="protein sequence ID" value="TNM33018.1"/>
    <property type="molecule type" value="Genomic_DNA"/>
</dbReference>
<evidence type="ECO:0000256" key="3">
    <source>
        <dbReference type="ARBA" id="ARBA00022806"/>
    </source>
</evidence>
<name>A0A5C4VAR8_9ACTN</name>
<evidence type="ECO:0000313" key="9">
    <source>
        <dbReference type="Proteomes" id="UP000311713"/>
    </source>
</evidence>
<comment type="caution">
    <text evidence="8">The sequence shown here is derived from an EMBL/GenBank/DDBJ whole genome shotgun (WGS) entry which is preliminary data.</text>
</comment>
<dbReference type="Gene3D" id="3.40.50.300">
    <property type="entry name" value="P-loop containing nucleotide triphosphate hydrolases"/>
    <property type="match status" value="3"/>
</dbReference>
<dbReference type="InterPro" id="IPR014016">
    <property type="entry name" value="UvrD-like_ATP-bd"/>
</dbReference>
<evidence type="ECO:0000256" key="6">
    <source>
        <dbReference type="SAM" id="MobiDB-lite"/>
    </source>
</evidence>
<feature type="compositionally biased region" description="Pro residues" evidence="6">
    <location>
        <begin position="738"/>
        <end position="748"/>
    </location>
</feature>
<feature type="region of interest" description="Disordered" evidence="6">
    <location>
        <begin position="735"/>
        <end position="763"/>
    </location>
</feature>
<organism evidence="8 9">
    <name type="scientific">Streptomyces sedi</name>
    <dbReference type="NCBI Taxonomy" id="555059"/>
    <lineage>
        <taxon>Bacteria</taxon>
        <taxon>Bacillati</taxon>
        <taxon>Actinomycetota</taxon>
        <taxon>Actinomycetes</taxon>
        <taxon>Kitasatosporales</taxon>
        <taxon>Streptomycetaceae</taxon>
        <taxon>Streptomyces</taxon>
    </lineage>
</organism>
<dbReference type="OrthoDB" id="9787585at2"/>
<feature type="binding site" evidence="5">
    <location>
        <begin position="194"/>
        <end position="201"/>
    </location>
    <ligand>
        <name>ATP</name>
        <dbReference type="ChEBI" id="CHEBI:30616"/>
    </ligand>
</feature>
<feature type="compositionally biased region" description="Polar residues" evidence="6">
    <location>
        <begin position="64"/>
        <end position="75"/>
    </location>
</feature>
<keyword evidence="4 5" id="KW-0067">ATP-binding</keyword>
<dbReference type="InterPro" id="IPR027417">
    <property type="entry name" value="P-loop_NTPase"/>
</dbReference>
<dbReference type="GO" id="GO:0000725">
    <property type="term" value="P:recombinational repair"/>
    <property type="evidence" value="ECO:0007669"/>
    <property type="project" value="TreeGrafter"/>
</dbReference>
<evidence type="ECO:0000256" key="5">
    <source>
        <dbReference type="PROSITE-ProRule" id="PRU00560"/>
    </source>
</evidence>